<protein>
    <submittedName>
        <fullName evidence="3">Uncharacterized protein</fullName>
    </submittedName>
</protein>
<evidence type="ECO:0000313" key="4">
    <source>
        <dbReference type="Proteomes" id="UP000765509"/>
    </source>
</evidence>
<dbReference type="Proteomes" id="UP000765509">
    <property type="component" value="Unassembled WGS sequence"/>
</dbReference>
<feature type="compositionally biased region" description="Acidic residues" evidence="1">
    <location>
        <begin position="497"/>
        <end position="541"/>
    </location>
</feature>
<organism evidence="3 4">
    <name type="scientific">Austropuccinia psidii MF-1</name>
    <dbReference type="NCBI Taxonomy" id="1389203"/>
    <lineage>
        <taxon>Eukaryota</taxon>
        <taxon>Fungi</taxon>
        <taxon>Dikarya</taxon>
        <taxon>Basidiomycota</taxon>
        <taxon>Pucciniomycotina</taxon>
        <taxon>Pucciniomycetes</taxon>
        <taxon>Pucciniales</taxon>
        <taxon>Sphaerophragmiaceae</taxon>
        <taxon>Austropuccinia</taxon>
    </lineage>
</organism>
<keyword evidence="4" id="KW-1185">Reference proteome</keyword>
<comment type="caution">
    <text evidence="3">The sequence shown here is derived from an EMBL/GenBank/DDBJ whole genome shotgun (WGS) entry which is preliminary data.</text>
</comment>
<dbReference type="OrthoDB" id="2507590at2759"/>
<dbReference type="EMBL" id="AVOT02012270">
    <property type="protein sequence ID" value="MBW0493839.1"/>
    <property type="molecule type" value="Genomic_DNA"/>
</dbReference>
<feature type="non-terminal residue" evidence="3">
    <location>
        <position position="1"/>
    </location>
</feature>
<evidence type="ECO:0000256" key="2">
    <source>
        <dbReference type="SAM" id="Phobius"/>
    </source>
</evidence>
<dbReference type="AlphaFoldDB" id="A0A9Q3H8N8"/>
<keyword evidence="2" id="KW-1133">Transmembrane helix</keyword>
<feature type="compositionally biased region" description="Polar residues" evidence="1">
    <location>
        <begin position="79"/>
        <end position="90"/>
    </location>
</feature>
<proteinExistence type="predicted"/>
<feature type="compositionally biased region" description="Basic residues" evidence="1">
    <location>
        <begin position="97"/>
        <end position="113"/>
    </location>
</feature>
<name>A0A9Q3H8N8_9BASI</name>
<keyword evidence="2" id="KW-0472">Membrane</keyword>
<feature type="transmembrane region" description="Helical" evidence="2">
    <location>
        <begin position="12"/>
        <end position="35"/>
    </location>
</feature>
<reference evidence="3" key="1">
    <citation type="submission" date="2021-03" db="EMBL/GenBank/DDBJ databases">
        <title>Draft genome sequence of rust myrtle Austropuccinia psidii MF-1, a brazilian biotype.</title>
        <authorList>
            <person name="Quecine M.C."/>
            <person name="Pachon D.M.R."/>
            <person name="Bonatelli M.L."/>
            <person name="Correr F.H."/>
            <person name="Franceschini L.M."/>
            <person name="Leite T.F."/>
            <person name="Margarido G.R.A."/>
            <person name="Almeida C.A."/>
            <person name="Ferrarezi J.A."/>
            <person name="Labate C.A."/>
        </authorList>
    </citation>
    <scope>NUCLEOTIDE SEQUENCE</scope>
    <source>
        <strain evidence="3">MF-1</strain>
    </source>
</reference>
<feature type="region of interest" description="Disordered" evidence="1">
    <location>
        <begin position="497"/>
        <end position="581"/>
    </location>
</feature>
<feature type="region of interest" description="Disordered" evidence="1">
    <location>
        <begin position="72"/>
        <end position="123"/>
    </location>
</feature>
<evidence type="ECO:0000313" key="3">
    <source>
        <dbReference type="EMBL" id="MBW0493839.1"/>
    </source>
</evidence>
<accession>A0A9Q3H8N8</accession>
<keyword evidence="2" id="KW-0812">Transmembrane</keyword>
<gene>
    <name evidence="3" type="ORF">O181_033554</name>
</gene>
<sequence length="581" mass="67502">YYLSVCLNPKMIYFAYYVSAVCFTVCFTICIGSQINITSQNQEIEDLKITIAERDGLISTLMSKVEALEVKTASKKTRGTNASSESQKSIPTDRRQAGNKKKPKKSNRSKQRKFHEDPKKRHPLQMLTCEVPADFNFTKEALYVHIRILWGMIEKQPLPPSPDKSLLKEFKQRFSNNDQIQDAANSNTGATLISEKEVQTLRDARAGRQKIGKHIVNLNEFYFLYIRSLLSKVGIRIWAPDLEEAPHSLYNEACRIIALMTFRQVACSGAYQYMRANLKYLNNINLLNCAYDHFVHYRMTEKFKKENKEAGKNLMDSAKGVTQRRRQRLCRKRYRFAVANNYPNRYLKVLSDVNAHSDDEFIPQYKAYAIKTLSYRSDSANIFFRNLDRKMHESDELAGALPPLRPRCRPRVPINSKFKKTPKRVPVDFYPPKWFNNLDHAQRFSIANTRQVAFIPTNDISMSKHLNPDENLRDKAFNEKFWHVVTEPYDLSHEIVESSEDDDDEDDSERNELSDGDIIDLDSSEEDESDDGNVENTEENQDSQVRWTPDVDEEMVDAFNQPQRNGPEDFFEEGFNPRVWQ</sequence>
<evidence type="ECO:0000256" key="1">
    <source>
        <dbReference type="SAM" id="MobiDB-lite"/>
    </source>
</evidence>